<comment type="caution">
    <text evidence="1">The sequence shown here is derived from an EMBL/GenBank/DDBJ whole genome shotgun (WGS) entry which is preliminary data.</text>
</comment>
<dbReference type="Proteomes" id="UP001596074">
    <property type="component" value="Unassembled WGS sequence"/>
</dbReference>
<keyword evidence="2" id="KW-1185">Reference proteome</keyword>
<organism evidence="1 2">
    <name type="scientific">Actinomadura rugatobispora</name>
    <dbReference type="NCBI Taxonomy" id="1994"/>
    <lineage>
        <taxon>Bacteria</taxon>
        <taxon>Bacillati</taxon>
        <taxon>Actinomycetota</taxon>
        <taxon>Actinomycetes</taxon>
        <taxon>Streptosporangiales</taxon>
        <taxon>Thermomonosporaceae</taxon>
        <taxon>Actinomadura</taxon>
    </lineage>
</organism>
<evidence type="ECO:0000313" key="2">
    <source>
        <dbReference type="Proteomes" id="UP001596074"/>
    </source>
</evidence>
<evidence type="ECO:0000313" key="1">
    <source>
        <dbReference type="EMBL" id="MFC5753807.1"/>
    </source>
</evidence>
<dbReference type="RefSeq" id="WP_378291223.1">
    <property type="nucleotide sequence ID" value="NZ_JBHSON010000124.1"/>
</dbReference>
<accession>A0ABW1AH14</accession>
<sequence>MADLGIRWGSETNAELRQAEGLLDVSDAPDAIRHAAENLEPLVREATGSTAPYTLTIETAEVEAYWAYWLDGAGQNVRLRLNLPNIEFTQTGAKQFALHEVLGHGLQSASLTAQPPPKTSPGAVS</sequence>
<dbReference type="EMBL" id="JBHSON010000124">
    <property type="protein sequence ID" value="MFC5753807.1"/>
    <property type="molecule type" value="Genomic_DNA"/>
</dbReference>
<name>A0ABW1AH14_9ACTN</name>
<reference evidence="2" key="1">
    <citation type="journal article" date="2019" name="Int. J. Syst. Evol. Microbiol.">
        <title>The Global Catalogue of Microorganisms (GCM) 10K type strain sequencing project: providing services to taxonomists for standard genome sequencing and annotation.</title>
        <authorList>
            <consortium name="The Broad Institute Genomics Platform"/>
            <consortium name="The Broad Institute Genome Sequencing Center for Infectious Disease"/>
            <person name="Wu L."/>
            <person name="Ma J."/>
        </authorList>
    </citation>
    <scope>NUCLEOTIDE SEQUENCE [LARGE SCALE GENOMIC DNA]</scope>
    <source>
        <strain evidence="2">KCTC 42087</strain>
    </source>
</reference>
<protein>
    <submittedName>
        <fullName evidence="1">Uncharacterized protein</fullName>
    </submittedName>
</protein>
<proteinExistence type="predicted"/>
<gene>
    <name evidence="1" type="ORF">ACFPZN_50020</name>
</gene>